<sequence length="233" mass="24433">MTASTSKFDARADEYAVQSRIALAGYDACHELAACLLAARLGRGRHARLLVAGAGGTAQEILTTARLAPHWRYTAVDPSGPMLDAARANVAAAGLDARVDFHVGRVEDLPARGRFDAATLIGVLHHLPGSEAKRAVLAALAARLEPGAPLILAGNRGVYASHPLFLSAWSERWRLHGADDAEVEAKLGKILHAAEPPASDAAVAALLAGSGFEAAEMFFSSLFWGAWIALRAA</sequence>
<reference evidence="2" key="2">
    <citation type="submission" date="2021-08" db="EMBL/GenBank/DDBJ databases">
        <authorList>
            <person name="Tani A."/>
            <person name="Ola A."/>
            <person name="Ogura Y."/>
            <person name="Katsura K."/>
            <person name="Hayashi T."/>
        </authorList>
    </citation>
    <scope>NUCLEOTIDE SEQUENCE</scope>
    <source>
        <strain evidence="2">KCTC 52305</strain>
    </source>
</reference>
<dbReference type="CDD" id="cd02440">
    <property type="entry name" value="AdoMet_MTases"/>
    <property type="match status" value="1"/>
</dbReference>
<dbReference type="RefSeq" id="WP_128561764.1">
    <property type="nucleotide sequence ID" value="NZ_BPQH01000007.1"/>
</dbReference>
<dbReference type="Pfam" id="PF08242">
    <property type="entry name" value="Methyltransf_12"/>
    <property type="match status" value="1"/>
</dbReference>
<dbReference type="Gene3D" id="3.40.50.150">
    <property type="entry name" value="Vaccinia Virus protein VP39"/>
    <property type="match status" value="1"/>
</dbReference>
<reference evidence="2" key="1">
    <citation type="journal article" date="2021" name="Front. Microbiol.">
        <title>Comprehensive Comparative Genomics and Phenotyping of Methylobacterium Species.</title>
        <authorList>
            <person name="Alessa O."/>
            <person name="Ogura Y."/>
            <person name="Fujitani Y."/>
            <person name="Takami H."/>
            <person name="Hayashi T."/>
            <person name="Sahin N."/>
            <person name="Tani A."/>
        </authorList>
    </citation>
    <scope>NUCLEOTIDE SEQUENCE</scope>
    <source>
        <strain evidence="2">KCTC 52305</strain>
    </source>
</reference>
<comment type="caution">
    <text evidence="2">The sequence shown here is derived from an EMBL/GenBank/DDBJ whole genome shotgun (WGS) entry which is preliminary data.</text>
</comment>
<evidence type="ECO:0000313" key="2">
    <source>
        <dbReference type="EMBL" id="GJD49756.1"/>
    </source>
</evidence>
<evidence type="ECO:0000259" key="1">
    <source>
        <dbReference type="Pfam" id="PF08242"/>
    </source>
</evidence>
<organism evidence="2 3">
    <name type="scientific">Methylobacterium crusticola</name>
    <dbReference type="NCBI Taxonomy" id="1697972"/>
    <lineage>
        <taxon>Bacteria</taxon>
        <taxon>Pseudomonadati</taxon>
        <taxon>Pseudomonadota</taxon>
        <taxon>Alphaproteobacteria</taxon>
        <taxon>Hyphomicrobiales</taxon>
        <taxon>Methylobacteriaceae</taxon>
        <taxon>Methylobacterium</taxon>
    </lineage>
</organism>
<gene>
    <name evidence="2" type="ORF">OPKNFCMD_2489</name>
</gene>
<accession>A0ABQ4QWL7</accession>
<keyword evidence="3" id="KW-1185">Reference proteome</keyword>
<dbReference type="InterPro" id="IPR013217">
    <property type="entry name" value="Methyltransf_12"/>
</dbReference>
<evidence type="ECO:0000313" key="3">
    <source>
        <dbReference type="Proteomes" id="UP001055167"/>
    </source>
</evidence>
<proteinExistence type="predicted"/>
<protein>
    <recommendedName>
        <fullName evidence="1">Methyltransferase type 12 domain-containing protein</fullName>
    </recommendedName>
</protein>
<dbReference type="EMBL" id="BPQH01000007">
    <property type="protein sequence ID" value="GJD49756.1"/>
    <property type="molecule type" value="Genomic_DNA"/>
</dbReference>
<dbReference type="SUPFAM" id="SSF53335">
    <property type="entry name" value="S-adenosyl-L-methionine-dependent methyltransferases"/>
    <property type="match status" value="1"/>
</dbReference>
<name>A0ABQ4QWL7_9HYPH</name>
<dbReference type="InterPro" id="IPR029063">
    <property type="entry name" value="SAM-dependent_MTases_sf"/>
</dbReference>
<dbReference type="Proteomes" id="UP001055167">
    <property type="component" value="Unassembled WGS sequence"/>
</dbReference>
<feature type="domain" description="Methyltransferase type 12" evidence="1">
    <location>
        <begin position="52"/>
        <end position="149"/>
    </location>
</feature>